<feature type="region of interest" description="Disordered" evidence="1">
    <location>
        <begin position="546"/>
        <end position="731"/>
    </location>
</feature>
<dbReference type="STRING" id="741276.A0A2S5BGP2"/>
<dbReference type="Proteomes" id="UP000237144">
    <property type="component" value="Unassembled WGS sequence"/>
</dbReference>
<feature type="compositionally biased region" description="Pro residues" evidence="1">
    <location>
        <begin position="573"/>
        <end position="595"/>
    </location>
</feature>
<dbReference type="EMBL" id="PJQD01000009">
    <property type="protein sequence ID" value="POY75932.1"/>
    <property type="molecule type" value="Genomic_DNA"/>
</dbReference>
<evidence type="ECO:0000313" key="4">
    <source>
        <dbReference type="Proteomes" id="UP000237144"/>
    </source>
</evidence>
<organism evidence="3 4">
    <name type="scientific">Rhodotorula taiwanensis</name>
    <dbReference type="NCBI Taxonomy" id="741276"/>
    <lineage>
        <taxon>Eukaryota</taxon>
        <taxon>Fungi</taxon>
        <taxon>Dikarya</taxon>
        <taxon>Basidiomycota</taxon>
        <taxon>Pucciniomycotina</taxon>
        <taxon>Microbotryomycetes</taxon>
        <taxon>Sporidiobolales</taxon>
        <taxon>Sporidiobolaceae</taxon>
        <taxon>Rhodotorula</taxon>
    </lineage>
</organism>
<reference evidence="3 4" key="1">
    <citation type="journal article" date="2018" name="Front. Microbiol.">
        <title>Prospects for Fungal Bioremediation of Acidic Radioactive Waste Sites: Characterization and Genome Sequence of Rhodotorula taiwanensis MD1149.</title>
        <authorList>
            <person name="Tkavc R."/>
            <person name="Matrosova V.Y."/>
            <person name="Grichenko O.E."/>
            <person name="Gostincar C."/>
            <person name="Volpe R.P."/>
            <person name="Klimenkova P."/>
            <person name="Gaidamakova E.K."/>
            <person name="Zhou C.E."/>
            <person name="Stewart B.J."/>
            <person name="Lyman M.G."/>
            <person name="Malfatti S.A."/>
            <person name="Rubinfeld B."/>
            <person name="Courtot M."/>
            <person name="Singh J."/>
            <person name="Dalgard C.L."/>
            <person name="Hamilton T."/>
            <person name="Frey K.G."/>
            <person name="Gunde-Cimerman N."/>
            <person name="Dugan L."/>
            <person name="Daly M.J."/>
        </authorList>
    </citation>
    <scope>NUCLEOTIDE SEQUENCE [LARGE SCALE GENOMIC DNA]</scope>
    <source>
        <strain evidence="3 4">MD1149</strain>
    </source>
</reference>
<gene>
    <name evidence="3" type="ORF">BMF94_1016</name>
</gene>
<feature type="compositionally biased region" description="Basic and acidic residues" evidence="1">
    <location>
        <begin position="673"/>
        <end position="690"/>
    </location>
</feature>
<feature type="region of interest" description="Disordered" evidence="1">
    <location>
        <begin position="1082"/>
        <end position="1119"/>
    </location>
</feature>
<sequence length="1319" mass="138911">MPLSRPVSSADLRIDNGSLPPAPSPSGHHAETASGRVALKIGLERQCYVAGQQIRGVLEVHAKSKGLALGDIGIEFGGTEELRTRDHTSTRRLLNTRIDFQGNGLPPSNAVVPNSRPVQAGFYPALPGRTRFPFVFDIPAEAPSSSALGSNATKRFELRAFASSFSDANVDIRTEKVEVKVVERWADWKEGPWQLGAEKRAAEKLAVGGDGLLVMSVSIGRGDDAEKPARLFWRGDADLELDGKGTIEIVANVRNLTKRHVTGFKVSLLRRLRILYPEDARPLVEPPIVTDTVASERFQGIDFDVRAECERSLVLPMHVPKDESWTVRRGSLFELDLVVRVEAECGFLQKPLAVDLPIWIAHPLSLPNSAHRFAANERARLAPIPLASPPESGPAPNFTPASLYVAPSPAPSTISTYLPLPGTPQPVSYAGSYAGSSVSMVSSVSSPAGWPPQSPVPYFPPPPAAPAELYDPLSTAWAAPQSSPVHSHYPLGGGSGFQLPPTQHYAYDTPQSSIDYSASLPQAYSPAPQLSAPSTIPSPRANAWVPSASTVNPPQLTSSLPSPSLHGLSQYSPPLPCPSPMPAQRPLPPTTPSTPPASGGPRSRTPRRTPPPPSPSTAYRPSPSTSPAPVELADPARPASALEVPASLETIGEDGESQAGTAKSAALPSGAADELRKISAEDGEESRQDVRPSVGSRRTSAQNLEDMVDDEERARQAAVSSQSTGAIPAPVADKALSAASRGRLRAQDIFSLAAGDATDPSSIAAPAKPSDPGRHASPSPPKREAGGLAALQARLARSTSSAPGRELPAASAGSRSPSPTKMLLDVVPSPGPEFRRARSISRASRYQQSASTATQEDPRGVVQRIRAQSGLSPINLADLRQLNLFDVPHSGPSANSSPSSDSPCAVNAVSLEETRPTARLPLSSPRRALPSPEQLETVGDRVSVQAGAVGPSAITRRMSQEVQEVSRSGVSATSADPPRRPVFSSQPSTPAAPSPTADAKPAGPSPWSSRAASPWSPRATVRPSSSPVGLTEPRDSTLSKAPSSPIADASIDSTGRKVVNARELKDLKQIAVERVAGWISGTEDAGDAPYVGPVDQSSQPLVRPDTGSPATSAALLTADSPQPAIFRRSLATGSHSMEPPTPTQRLAIETRAALRESQRIRPVSMSAASSVQKGLNSYLAALEQDASFERGEQTHKSVKIAKPGKVTSVASIWAERIQHSDLDTSVRAPSGHKSTKSLSALPQRQSENAPTSSRTIDTASDAPTTRTRPASLYGNTDSVRSTSTSTPPRGAEGSSPASSPRRAGARVNDLLTRYQQQIA</sequence>
<feature type="compositionally biased region" description="Low complexity" evidence="1">
    <location>
        <begin position="1276"/>
        <end position="1306"/>
    </location>
</feature>
<evidence type="ECO:0000259" key="2">
    <source>
        <dbReference type="Pfam" id="PF00339"/>
    </source>
</evidence>
<dbReference type="Gene3D" id="2.60.40.640">
    <property type="match status" value="1"/>
</dbReference>
<feature type="region of interest" description="Disordered" evidence="1">
    <location>
        <begin position="886"/>
        <end position="1056"/>
    </location>
</feature>
<accession>A0A2S5BGP2</accession>
<feature type="compositionally biased region" description="Low complexity" evidence="1">
    <location>
        <begin position="786"/>
        <end position="819"/>
    </location>
</feature>
<feature type="compositionally biased region" description="Low complexity" evidence="1">
    <location>
        <begin position="616"/>
        <end position="629"/>
    </location>
</feature>
<feature type="compositionally biased region" description="Low complexity" evidence="1">
    <location>
        <begin position="918"/>
        <end position="932"/>
    </location>
</feature>
<dbReference type="Pfam" id="PF00339">
    <property type="entry name" value="Arrestin_N"/>
    <property type="match status" value="1"/>
</dbReference>
<protein>
    <recommendedName>
        <fullName evidence="2">Arrestin-like N-terminal domain-containing protein</fullName>
    </recommendedName>
</protein>
<feature type="region of interest" description="Disordered" evidence="1">
    <location>
        <begin position="1218"/>
        <end position="1319"/>
    </location>
</feature>
<feature type="region of interest" description="Disordered" evidence="1">
    <location>
        <begin position="753"/>
        <end position="862"/>
    </location>
</feature>
<feature type="compositionally biased region" description="Polar residues" evidence="1">
    <location>
        <begin position="960"/>
        <end position="974"/>
    </location>
</feature>
<feature type="region of interest" description="Disordered" evidence="1">
    <location>
        <begin position="1"/>
        <end position="31"/>
    </location>
</feature>
<dbReference type="OrthoDB" id="298939at2759"/>
<name>A0A2S5BGP2_9BASI</name>
<dbReference type="InterPro" id="IPR011021">
    <property type="entry name" value="Arrestin-like_N"/>
</dbReference>
<feature type="compositionally biased region" description="Low complexity" evidence="1">
    <location>
        <begin position="888"/>
        <end position="903"/>
    </location>
</feature>
<feature type="compositionally biased region" description="Low complexity" evidence="1">
    <location>
        <begin position="984"/>
        <end position="1019"/>
    </location>
</feature>
<keyword evidence="4" id="KW-1185">Reference proteome</keyword>
<evidence type="ECO:0000256" key="1">
    <source>
        <dbReference type="SAM" id="MobiDB-lite"/>
    </source>
</evidence>
<comment type="caution">
    <text evidence="3">The sequence shown here is derived from an EMBL/GenBank/DDBJ whole genome shotgun (WGS) entry which is preliminary data.</text>
</comment>
<feature type="compositionally biased region" description="Polar residues" evidence="1">
    <location>
        <begin position="1236"/>
        <end position="1268"/>
    </location>
</feature>
<feature type="compositionally biased region" description="Low complexity" evidence="1">
    <location>
        <begin position="553"/>
        <end position="569"/>
    </location>
</feature>
<proteinExistence type="predicted"/>
<evidence type="ECO:0000313" key="3">
    <source>
        <dbReference type="EMBL" id="POY75932.1"/>
    </source>
</evidence>
<feature type="compositionally biased region" description="Low complexity" evidence="1">
    <location>
        <begin position="840"/>
        <end position="855"/>
    </location>
</feature>
<dbReference type="InterPro" id="IPR014752">
    <property type="entry name" value="Arrestin-like_C"/>
</dbReference>
<feature type="domain" description="Arrestin-like N-terminal" evidence="2">
    <location>
        <begin position="40"/>
        <end position="167"/>
    </location>
</feature>